<reference evidence="2 3" key="2">
    <citation type="submission" date="2013-04" db="EMBL/GenBank/DDBJ databases">
        <title>The Genome Sequence of Bilophila wadsworthia 3_1_6.</title>
        <authorList>
            <consortium name="The Broad Institute Genomics Platform"/>
            <person name="Earl A."/>
            <person name="Ward D."/>
            <person name="Feldgarden M."/>
            <person name="Gevers D."/>
            <person name="Sibley C."/>
            <person name="Strauss J."/>
            <person name="Allen-Vercoe E."/>
            <person name="Walker B."/>
            <person name="Young S."/>
            <person name="Zeng Q."/>
            <person name="Gargeya S."/>
            <person name="Fitzgerald M."/>
            <person name="Haas B."/>
            <person name="Abouelleil A."/>
            <person name="Allen A.W."/>
            <person name="Alvarado L."/>
            <person name="Arachchi H.M."/>
            <person name="Berlin A.M."/>
            <person name="Chapman S.B."/>
            <person name="Gainer-Dewar J."/>
            <person name="Goldberg J."/>
            <person name="Griggs A."/>
            <person name="Gujja S."/>
            <person name="Hansen M."/>
            <person name="Howarth C."/>
            <person name="Imamovic A."/>
            <person name="Ireland A."/>
            <person name="Larimer J."/>
            <person name="McCowan C."/>
            <person name="Murphy C."/>
            <person name="Pearson M."/>
            <person name="Poon T.W."/>
            <person name="Priest M."/>
            <person name="Roberts A."/>
            <person name="Saif S."/>
            <person name="Shea T."/>
            <person name="Sisk P."/>
            <person name="Sykes S."/>
            <person name="Wortman J."/>
            <person name="Nusbaum C."/>
            <person name="Birren B."/>
        </authorList>
    </citation>
    <scope>NUCLEOTIDE SEQUENCE [LARGE SCALE GENOMIC DNA]</scope>
    <source>
        <strain evidence="2 3">3_1_6</strain>
    </source>
</reference>
<gene>
    <name evidence="2" type="ORF">HMPREF0179_03500</name>
</gene>
<name>E5YBC7_BILW3</name>
<dbReference type="HOGENOM" id="CLU_985772_0_0_7"/>
<dbReference type="STRING" id="563192.HMPREF0179_03500"/>
<sequence>MLRDGGRAHSCSALQEALDLRLIRSYVFDMNGIFHTPKRFALLLLAAFALANGPVWAAPTPVADKGGDKKEEAVWGEMPAGAKTTYIGIHGGTVPVSLLTAGDGSPMIALVGLTGSDFLNFLRTNDRLQEEPLFADNTGIYAPGAHPSDISDSPVQPTAADVPTPHLTGNATQPITGNATQPMAPSEQAVQQTADNQPTELPATDPAIPSESNATLLLAGSSSGDIPVIYATGRNFERLSLVPANWAPFGLTEKALSLEGEVKVLAPPKMMPKRHTIKKKRH</sequence>
<dbReference type="AlphaFoldDB" id="E5YBC7"/>
<reference evidence="2 3" key="1">
    <citation type="submission" date="2010-10" db="EMBL/GenBank/DDBJ databases">
        <authorList>
            <consortium name="The Broad Institute Genome Sequencing Platform"/>
            <person name="Ward D."/>
            <person name="Earl A."/>
            <person name="Feldgarden M."/>
            <person name="Young S.K."/>
            <person name="Gargeya S."/>
            <person name="Zeng Q."/>
            <person name="Alvarado L."/>
            <person name="Berlin A."/>
            <person name="Bochicchio J."/>
            <person name="Chapman S.B."/>
            <person name="Chen Z."/>
            <person name="Freedman E."/>
            <person name="Gellesch M."/>
            <person name="Goldberg J."/>
            <person name="Griggs A."/>
            <person name="Gujja S."/>
            <person name="Heilman E."/>
            <person name="Heiman D."/>
            <person name="Howarth C."/>
            <person name="Mehta T."/>
            <person name="Neiman D."/>
            <person name="Pearson M."/>
            <person name="Roberts A."/>
            <person name="Saif S."/>
            <person name="Shea T."/>
            <person name="Shenoy N."/>
            <person name="Sisk P."/>
            <person name="Stolte C."/>
            <person name="Sykes S."/>
            <person name="White J."/>
            <person name="Yandava C."/>
            <person name="Allen-Vercoe E."/>
            <person name="Sibley C."/>
            <person name="Ambrose C.E."/>
            <person name="Strauss J."/>
            <person name="Daigneault M."/>
            <person name="Haas B."/>
            <person name="Nusbaum C."/>
            <person name="Birren B."/>
        </authorList>
    </citation>
    <scope>NUCLEOTIDE SEQUENCE [LARGE SCALE GENOMIC DNA]</scope>
    <source>
        <strain evidence="2 3">3_1_6</strain>
    </source>
</reference>
<organism evidence="2 3">
    <name type="scientific">Bilophila wadsworthia (strain 3_1_6)</name>
    <dbReference type="NCBI Taxonomy" id="563192"/>
    <lineage>
        <taxon>Bacteria</taxon>
        <taxon>Pseudomonadati</taxon>
        <taxon>Thermodesulfobacteriota</taxon>
        <taxon>Desulfovibrionia</taxon>
        <taxon>Desulfovibrionales</taxon>
        <taxon>Desulfovibrionaceae</taxon>
        <taxon>Bilophila</taxon>
    </lineage>
</organism>
<comment type="caution">
    <text evidence="2">The sequence shown here is derived from an EMBL/GenBank/DDBJ whole genome shotgun (WGS) entry which is preliminary data.</text>
</comment>
<evidence type="ECO:0000313" key="3">
    <source>
        <dbReference type="Proteomes" id="UP000006034"/>
    </source>
</evidence>
<protein>
    <submittedName>
        <fullName evidence="2">Uncharacterized protein</fullName>
    </submittedName>
</protein>
<dbReference type="eggNOG" id="ENOG503161B">
    <property type="taxonomic scope" value="Bacteria"/>
</dbReference>
<accession>E5YBC7</accession>
<evidence type="ECO:0000313" key="2">
    <source>
        <dbReference type="EMBL" id="EFV42689.2"/>
    </source>
</evidence>
<dbReference type="Proteomes" id="UP000006034">
    <property type="component" value="Unassembled WGS sequence"/>
</dbReference>
<evidence type="ECO:0000256" key="1">
    <source>
        <dbReference type="SAM" id="MobiDB-lite"/>
    </source>
</evidence>
<keyword evidence="3" id="KW-1185">Reference proteome</keyword>
<dbReference type="EMBL" id="ADCP02000001">
    <property type="protein sequence ID" value="EFV42689.2"/>
    <property type="molecule type" value="Genomic_DNA"/>
</dbReference>
<feature type="compositionally biased region" description="Polar residues" evidence="1">
    <location>
        <begin position="167"/>
        <end position="199"/>
    </location>
</feature>
<dbReference type="OrthoDB" id="5459960at2"/>
<feature type="region of interest" description="Disordered" evidence="1">
    <location>
        <begin position="144"/>
        <end position="209"/>
    </location>
</feature>
<proteinExistence type="predicted"/>